<evidence type="ECO:0000256" key="2">
    <source>
        <dbReference type="ARBA" id="ARBA00012423"/>
    </source>
</evidence>
<dbReference type="GO" id="GO:0052689">
    <property type="term" value="F:carboxylic ester hydrolase activity"/>
    <property type="evidence" value="ECO:0007669"/>
    <property type="project" value="TreeGrafter"/>
</dbReference>
<dbReference type="InterPro" id="IPR050565">
    <property type="entry name" value="LYPA1-2/EST-like"/>
</dbReference>
<evidence type="ECO:0000259" key="4">
    <source>
        <dbReference type="Pfam" id="PF02230"/>
    </source>
</evidence>
<reference evidence="5" key="1">
    <citation type="submission" date="2020-11" db="EMBL/GenBank/DDBJ databases">
        <authorList>
            <person name="Tran Van P."/>
        </authorList>
    </citation>
    <scope>NUCLEOTIDE SEQUENCE</scope>
</reference>
<accession>A0A7R9DWX7</accession>
<gene>
    <name evidence="5" type="ORF">TMSB3V08_LOCUS223</name>
</gene>
<evidence type="ECO:0000256" key="1">
    <source>
        <dbReference type="ARBA" id="ARBA00006499"/>
    </source>
</evidence>
<protein>
    <recommendedName>
        <fullName evidence="2">palmitoyl-protein hydrolase</fullName>
        <ecNumber evidence="2">3.1.2.22</ecNumber>
    </recommendedName>
</protein>
<dbReference type="PANTHER" id="PTHR10655">
    <property type="entry name" value="LYSOPHOSPHOLIPASE-RELATED"/>
    <property type="match status" value="1"/>
</dbReference>
<keyword evidence="3" id="KW-0378">Hydrolase</keyword>
<dbReference type="InterPro" id="IPR003140">
    <property type="entry name" value="PLipase/COase/thioEstase"/>
</dbReference>
<dbReference type="AlphaFoldDB" id="A0A7R9DWX7"/>
<dbReference type="GO" id="GO:0008474">
    <property type="term" value="F:palmitoyl-(protein) hydrolase activity"/>
    <property type="evidence" value="ECO:0007669"/>
    <property type="project" value="UniProtKB-EC"/>
</dbReference>
<dbReference type="Gene3D" id="3.40.50.1820">
    <property type="entry name" value="alpha/beta hydrolase"/>
    <property type="match status" value="1"/>
</dbReference>
<dbReference type="EMBL" id="OB792655">
    <property type="protein sequence ID" value="CAD7423231.1"/>
    <property type="molecule type" value="Genomic_DNA"/>
</dbReference>
<dbReference type="InterPro" id="IPR029058">
    <property type="entry name" value="AB_hydrolase_fold"/>
</dbReference>
<organism evidence="5">
    <name type="scientific">Timema monikensis</name>
    <dbReference type="NCBI Taxonomy" id="170555"/>
    <lineage>
        <taxon>Eukaryota</taxon>
        <taxon>Metazoa</taxon>
        <taxon>Ecdysozoa</taxon>
        <taxon>Arthropoda</taxon>
        <taxon>Hexapoda</taxon>
        <taxon>Insecta</taxon>
        <taxon>Pterygota</taxon>
        <taxon>Neoptera</taxon>
        <taxon>Polyneoptera</taxon>
        <taxon>Phasmatodea</taxon>
        <taxon>Timematodea</taxon>
        <taxon>Timematoidea</taxon>
        <taxon>Timematidae</taxon>
        <taxon>Timema</taxon>
    </lineage>
</organism>
<sequence length="270" mass="30302">MDPTSWVLLSLSYSILISPPSGVPRDLSNLVEVGMNTSGNQIRFEGSTKSMAHTQVGAARDTGNGVKKWVQFLLQDESTFPHIRVVFPTAPFRPYTPLGGERSNVWFDRVDISPQVPEHIESVDNMASELVNLIQQEVSSGVPLNRIIVGGFSMGGAMALHLGYRFLPQVAGVFALSSFLNEKSAIYEVLSRRTIEEKQQNLPPLYMCHGDRDMLVPIKWGRETCDKLSKLGLDTHFHKITNALHELKRTELKQLYDWVKTRLPPTQDDL</sequence>
<dbReference type="PANTHER" id="PTHR10655:SF17">
    <property type="entry name" value="LYSOPHOSPHOLIPASE-LIKE PROTEIN 1"/>
    <property type="match status" value="1"/>
</dbReference>
<comment type="similarity">
    <text evidence="1">Belongs to the AB hydrolase superfamily. AB hydrolase 2 family.</text>
</comment>
<feature type="domain" description="Phospholipase/carboxylesterase/thioesterase" evidence="4">
    <location>
        <begin position="71"/>
        <end position="261"/>
    </location>
</feature>
<proteinExistence type="inferred from homology"/>
<dbReference type="GO" id="GO:0005737">
    <property type="term" value="C:cytoplasm"/>
    <property type="evidence" value="ECO:0007669"/>
    <property type="project" value="TreeGrafter"/>
</dbReference>
<evidence type="ECO:0000313" key="5">
    <source>
        <dbReference type="EMBL" id="CAD7423231.1"/>
    </source>
</evidence>
<dbReference type="Pfam" id="PF02230">
    <property type="entry name" value="Abhydrolase_2"/>
    <property type="match status" value="1"/>
</dbReference>
<evidence type="ECO:0000256" key="3">
    <source>
        <dbReference type="ARBA" id="ARBA00022801"/>
    </source>
</evidence>
<dbReference type="SUPFAM" id="SSF53474">
    <property type="entry name" value="alpha/beta-Hydrolases"/>
    <property type="match status" value="1"/>
</dbReference>
<name>A0A7R9DWX7_9NEOP</name>
<dbReference type="EC" id="3.1.2.22" evidence="2"/>